<feature type="domain" description="Laminin G" evidence="2">
    <location>
        <begin position="440"/>
        <end position="618"/>
    </location>
</feature>
<feature type="domain" description="Laminin G" evidence="2">
    <location>
        <begin position="1"/>
        <end position="78"/>
    </location>
</feature>
<dbReference type="SUPFAM" id="SSF49899">
    <property type="entry name" value="Concanavalin A-like lectins/glucanases"/>
    <property type="match status" value="4"/>
</dbReference>
<dbReference type="AlphaFoldDB" id="A0AAV4PKH4"/>
<dbReference type="CDD" id="cd00110">
    <property type="entry name" value="LamG"/>
    <property type="match status" value="2"/>
</dbReference>
<dbReference type="Gene3D" id="2.60.120.200">
    <property type="match status" value="5"/>
</dbReference>
<dbReference type="PANTHER" id="PTHR15036">
    <property type="entry name" value="PIKACHURIN-LIKE PROTEIN"/>
    <property type="match status" value="1"/>
</dbReference>
<dbReference type="EMBL" id="BPLQ01002786">
    <property type="protein sequence ID" value="GIX95697.1"/>
    <property type="molecule type" value="Genomic_DNA"/>
</dbReference>
<keyword evidence="1" id="KW-1015">Disulfide bond</keyword>
<feature type="domain" description="Laminin G" evidence="2">
    <location>
        <begin position="266"/>
        <end position="435"/>
    </location>
</feature>
<reference evidence="3 4" key="1">
    <citation type="submission" date="2021-06" db="EMBL/GenBank/DDBJ databases">
        <title>Caerostris darwini draft genome.</title>
        <authorList>
            <person name="Kono N."/>
            <person name="Arakawa K."/>
        </authorList>
    </citation>
    <scope>NUCLEOTIDE SEQUENCE [LARGE SCALE GENOMIC DNA]</scope>
</reference>
<evidence type="ECO:0000313" key="3">
    <source>
        <dbReference type="EMBL" id="GIX95697.1"/>
    </source>
</evidence>
<keyword evidence="4" id="KW-1185">Reference proteome</keyword>
<name>A0AAV4PKH4_9ARAC</name>
<dbReference type="InterPro" id="IPR013320">
    <property type="entry name" value="ConA-like_dom_sf"/>
</dbReference>
<dbReference type="Pfam" id="PF02210">
    <property type="entry name" value="Laminin_G_2"/>
    <property type="match status" value="1"/>
</dbReference>
<organism evidence="3 4">
    <name type="scientific">Caerostris darwini</name>
    <dbReference type="NCBI Taxonomy" id="1538125"/>
    <lineage>
        <taxon>Eukaryota</taxon>
        <taxon>Metazoa</taxon>
        <taxon>Ecdysozoa</taxon>
        <taxon>Arthropoda</taxon>
        <taxon>Chelicerata</taxon>
        <taxon>Arachnida</taxon>
        <taxon>Araneae</taxon>
        <taxon>Araneomorphae</taxon>
        <taxon>Entelegynae</taxon>
        <taxon>Araneoidea</taxon>
        <taxon>Araneidae</taxon>
        <taxon>Caerostris</taxon>
    </lineage>
</organism>
<dbReference type="SMART" id="SM00282">
    <property type="entry name" value="LamG"/>
    <property type="match status" value="2"/>
</dbReference>
<dbReference type="Pfam" id="PF00054">
    <property type="entry name" value="Laminin_G_1"/>
    <property type="match status" value="1"/>
</dbReference>
<dbReference type="GO" id="GO:0016020">
    <property type="term" value="C:membrane"/>
    <property type="evidence" value="ECO:0007669"/>
    <property type="project" value="UniProtKB-SubCell"/>
</dbReference>
<dbReference type="PANTHER" id="PTHR15036:SF85">
    <property type="entry name" value="SP2353, ISOFORM A"/>
    <property type="match status" value="1"/>
</dbReference>
<accession>A0AAV4PKH4</accession>
<evidence type="ECO:0000256" key="1">
    <source>
        <dbReference type="PROSITE-ProRule" id="PRU00122"/>
    </source>
</evidence>
<dbReference type="InterPro" id="IPR050372">
    <property type="entry name" value="Neurexin-related_CASP"/>
</dbReference>
<proteinExistence type="predicted"/>
<protein>
    <submittedName>
        <fullName evidence="3">Laminin subunit alpha-1</fullName>
    </submittedName>
</protein>
<evidence type="ECO:0000259" key="2">
    <source>
        <dbReference type="PROSITE" id="PS50025"/>
    </source>
</evidence>
<dbReference type="Proteomes" id="UP001054837">
    <property type="component" value="Unassembled WGS sequence"/>
</dbReference>
<feature type="disulfide bond" evidence="1">
    <location>
        <begin position="591"/>
        <end position="618"/>
    </location>
</feature>
<evidence type="ECO:0000313" key="4">
    <source>
        <dbReference type="Proteomes" id="UP001054837"/>
    </source>
</evidence>
<feature type="non-terminal residue" evidence="3">
    <location>
        <position position="1"/>
    </location>
</feature>
<dbReference type="PROSITE" id="PS50025">
    <property type="entry name" value="LAM_G_DOMAIN"/>
    <property type="match status" value="3"/>
</dbReference>
<dbReference type="InterPro" id="IPR001791">
    <property type="entry name" value="Laminin_G"/>
</dbReference>
<sequence length="621" mass="69356">RLAVEDEYHDGQLPANSPSTMELQKSFLYYGGVPPNFTTNLWNGITFQKFFGCMKDLQIDSTPLDLLQNSSFGVEASCNDVPQKSVGFRGSGFVEMRGIPLNQESSFSFSFQTMQDSAILLLSTFDTGKNFESKKPDFYSIVIVNVLKTHRKVVMRVDDIEVGSDRLPKGSKDIDAPPQRGLYFGGFREGIDYSTMLSTATPLFGSIKDAIFNNRILYFSDAVDFKGAGIGRTQKEWFGAEAPYAGIVQPLERCSEMASYNLEKRAVNFGDELYSHAKVPIGRKDFVHDFNITFDLRTYYPDGLIALVKNGHISSVSHLAIMLLGGRVVINLYDRKARRVVNPGYLNDGNWHHVDISKIGRHLVFRVDSKKKGQTLKVRRRLTLRSPMYVGGAPEEIEAIHKVVMESFKGCIRNFHLNGKYLDIASGELQNVGHCFSTIEPGAFFSGDAFAIYENKFDLGIKLDIQMEFKTTRQSGILLTLSEGYGVPSISLELDNGSIVISVLLGNQENPFSAVRTFESAYYVCDGQWHMVTAQYAHKSVTLKVDLYDITIGMSETVPLEPYTAAPLYIGGIPDDLPNGAIHNRNNFVGCLRNIAINDRRVEWIDMAARHNVLSNACPTF</sequence>
<comment type="caution">
    <text evidence="1">Lacks conserved residue(s) required for the propagation of feature annotation.</text>
</comment>
<comment type="caution">
    <text evidence="3">The sequence shown here is derived from an EMBL/GenBank/DDBJ whole genome shotgun (WGS) entry which is preliminary data.</text>
</comment>
<gene>
    <name evidence="3" type="primary">Lama1_3</name>
    <name evidence="3" type="ORF">CDAR_116421</name>
</gene>